<dbReference type="InterPro" id="IPR013083">
    <property type="entry name" value="Znf_RING/FYVE/PHD"/>
</dbReference>
<dbReference type="GeneID" id="103125132"/>
<proteinExistence type="predicted"/>
<organism evidence="9 10">
    <name type="scientific">Erinaceus europaeus</name>
    <name type="common">Western European hedgehog</name>
    <dbReference type="NCBI Taxonomy" id="9365"/>
    <lineage>
        <taxon>Eukaryota</taxon>
        <taxon>Metazoa</taxon>
        <taxon>Chordata</taxon>
        <taxon>Craniata</taxon>
        <taxon>Vertebrata</taxon>
        <taxon>Euteleostomi</taxon>
        <taxon>Mammalia</taxon>
        <taxon>Eutheria</taxon>
        <taxon>Laurasiatheria</taxon>
        <taxon>Eulipotyphla</taxon>
        <taxon>Erinaceidae</taxon>
        <taxon>Erinaceinae</taxon>
        <taxon>Erinaceus</taxon>
    </lineage>
</organism>
<dbReference type="Gene3D" id="3.30.160.60">
    <property type="entry name" value="Classic Zinc Finger"/>
    <property type="match status" value="1"/>
</dbReference>
<reference evidence="10" key="1">
    <citation type="submission" date="2025-08" db="UniProtKB">
        <authorList>
            <consortium name="RefSeq"/>
        </authorList>
    </citation>
    <scope>IDENTIFICATION</scope>
</reference>
<evidence type="ECO:0000259" key="7">
    <source>
        <dbReference type="PROSITE" id="PS50119"/>
    </source>
</evidence>
<feature type="domain" description="B30.2/SPRY" evidence="8">
    <location>
        <begin position="279"/>
        <end position="464"/>
    </location>
</feature>
<dbReference type="InterPro" id="IPR003879">
    <property type="entry name" value="Butyrophylin_SPRY"/>
</dbReference>
<dbReference type="eggNOG" id="KOG2177">
    <property type="taxonomic scope" value="Eukaryota"/>
</dbReference>
<gene>
    <name evidence="10" type="primary">LOC103125132</name>
</gene>
<evidence type="ECO:0000256" key="4">
    <source>
        <dbReference type="PROSITE-ProRule" id="PRU00024"/>
    </source>
</evidence>
<dbReference type="Pfam" id="PF00622">
    <property type="entry name" value="SPRY"/>
    <property type="match status" value="1"/>
</dbReference>
<dbReference type="OrthoDB" id="9665463at2759"/>
<evidence type="ECO:0000313" key="9">
    <source>
        <dbReference type="Proteomes" id="UP001652624"/>
    </source>
</evidence>
<keyword evidence="9" id="KW-1185">Reference proteome</keyword>
<dbReference type="PROSITE" id="PS50188">
    <property type="entry name" value="B302_SPRY"/>
    <property type="match status" value="1"/>
</dbReference>
<dbReference type="SMART" id="SM00589">
    <property type="entry name" value="PRY"/>
    <property type="match status" value="1"/>
</dbReference>
<keyword evidence="2 4" id="KW-0863">Zinc-finger</keyword>
<dbReference type="SUPFAM" id="SSF49899">
    <property type="entry name" value="Concanavalin A-like lectins/glucanases"/>
    <property type="match status" value="1"/>
</dbReference>
<dbReference type="Gene3D" id="3.30.40.10">
    <property type="entry name" value="Zinc/RING finger domain, C3HC4 (zinc finger)"/>
    <property type="match status" value="1"/>
</dbReference>
<feature type="domain" description="B box-type" evidence="7">
    <location>
        <begin position="91"/>
        <end position="132"/>
    </location>
</feature>
<evidence type="ECO:0000313" key="10">
    <source>
        <dbReference type="RefSeq" id="XP_007535963.1"/>
    </source>
</evidence>
<dbReference type="InParanoid" id="A0A1S3AJA7"/>
<feature type="coiled-coil region" evidence="5">
    <location>
        <begin position="133"/>
        <end position="167"/>
    </location>
</feature>
<protein>
    <submittedName>
        <fullName evidence="10">Tripartite motif-containing protein 75-like</fullName>
    </submittedName>
</protein>
<dbReference type="RefSeq" id="XP_007535963.1">
    <property type="nucleotide sequence ID" value="XM_007535901.1"/>
</dbReference>
<evidence type="ECO:0000259" key="6">
    <source>
        <dbReference type="PROSITE" id="PS50089"/>
    </source>
</evidence>
<evidence type="ECO:0000256" key="5">
    <source>
        <dbReference type="SAM" id="Coils"/>
    </source>
</evidence>
<feature type="domain" description="RING-type" evidence="6">
    <location>
        <begin position="16"/>
        <end position="57"/>
    </location>
</feature>
<dbReference type="Pfam" id="PF00643">
    <property type="entry name" value="zf-B_box"/>
    <property type="match status" value="1"/>
</dbReference>
<dbReference type="InterPro" id="IPR001870">
    <property type="entry name" value="B30.2/SPRY"/>
</dbReference>
<evidence type="ECO:0000256" key="2">
    <source>
        <dbReference type="ARBA" id="ARBA00022771"/>
    </source>
</evidence>
<dbReference type="Pfam" id="PF13765">
    <property type="entry name" value="PRY"/>
    <property type="match status" value="1"/>
</dbReference>
<dbReference type="PRINTS" id="PR01407">
    <property type="entry name" value="BUTYPHLNCDUF"/>
</dbReference>
<evidence type="ECO:0000259" key="8">
    <source>
        <dbReference type="PROSITE" id="PS50188"/>
    </source>
</evidence>
<dbReference type="PROSITE" id="PS50089">
    <property type="entry name" value="ZF_RING_2"/>
    <property type="match status" value="1"/>
</dbReference>
<dbReference type="InterPro" id="IPR050143">
    <property type="entry name" value="TRIM/RBCC"/>
</dbReference>
<dbReference type="Proteomes" id="UP001652624">
    <property type="component" value="Chromosome 23"/>
</dbReference>
<keyword evidence="1" id="KW-0479">Metal-binding</keyword>
<dbReference type="Pfam" id="PF15227">
    <property type="entry name" value="zf-C3HC4_4"/>
    <property type="match status" value="1"/>
</dbReference>
<dbReference type="PROSITE" id="PS50119">
    <property type="entry name" value="ZF_BBOX"/>
    <property type="match status" value="1"/>
</dbReference>
<dbReference type="GO" id="GO:0008270">
    <property type="term" value="F:zinc ion binding"/>
    <property type="evidence" value="ECO:0007669"/>
    <property type="project" value="UniProtKB-KW"/>
</dbReference>
<dbReference type="InterPro" id="IPR006574">
    <property type="entry name" value="PRY"/>
</dbReference>
<sequence length="469" mass="54025">MAQEGFLEKLRAEATCPVCLDFLKYPVTLECGHHCCAACLQQRWQDLLEILPCPVCQHHCAYKKPQKNSQLGNLVDLMKQLPSRGSKKQQQLQPLCEQHQQELSLFCEKDLELVCTQCRGSCEQQGHPLTPIKEAAAQQRRKLKSYLQILRKQLEDAQKGLEMQTKEMSNFYEMMEKQEFEIPWEFEHLKHSLRVNQNVIDNILQKDERDLAKKITECRGQMLAYGSTLKSLLREFTEMFLQTDLDLLLGIRKYYFQCSRYPNLEVPATFSYKFSEVSLSLPSNYLGLRNIISKFQVDLTFDSDTAHPSLIVSEAGKVATFSHERKNPDRFPKTKTFTSHTAVLSCEGFDAGRHFWQIEFQGAGVWAFGVCKESFPRDAQIPLSPSHGCWQYQQPESEQLDSQEVKTRVGVFLDDELGELSFYNMDLLCHLHTIADNFTERLMPCFSAKPSSLSFVMRIIKAERSCSPL</sequence>
<name>A0A1S3AJA7_ERIEU</name>
<dbReference type="SUPFAM" id="SSF57845">
    <property type="entry name" value="B-box zinc-binding domain"/>
    <property type="match status" value="1"/>
</dbReference>
<dbReference type="InterPro" id="IPR000315">
    <property type="entry name" value="Znf_B-box"/>
</dbReference>
<dbReference type="Gene3D" id="2.60.120.920">
    <property type="match status" value="1"/>
</dbReference>
<dbReference type="InterPro" id="IPR001841">
    <property type="entry name" value="Znf_RING"/>
</dbReference>
<dbReference type="InterPro" id="IPR013320">
    <property type="entry name" value="ConA-like_dom_sf"/>
</dbReference>
<dbReference type="SUPFAM" id="SSF57850">
    <property type="entry name" value="RING/U-box"/>
    <property type="match status" value="1"/>
</dbReference>
<evidence type="ECO:0000256" key="1">
    <source>
        <dbReference type="ARBA" id="ARBA00022723"/>
    </source>
</evidence>
<dbReference type="PANTHER" id="PTHR24103">
    <property type="entry name" value="E3 UBIQUITIN-PROTEIN LIGASE TRIM"/>
    <property type="match status" value="1"/>
</dbReference>
<accession>A0A1S3AJA7</accession>
<dbReference type="InterPro" id="IPR043136">
    <property type="entry name" value="B30.2/SPRY_sf"/>
</dbReference>
<evidence type="ECO:0000256" key="3">
    <source>
        <dbReference type="ARBA" id="ARBA00022833"/>
    </source>
</evidence>
<dbReference type="InterPro" id="IPR003877">
    <property type="entry name" value="SPRY_dom"/>
</dbReference>
<keyword evidence="3" id="KW-0862">Zinc</keyword>
<dbReference type="SMART" id="SM00184">
    <property type="entry name" value="RING"/>
    <property type="match status" value="1"/>
</dbReference>
<keyword evidence="5" id="KW-0175">Coiled coil</keyword>
<dbReference type="AlphaFoldDB" id="A0A1S3AJA7"/>